<proteinExistence type="predicted"/>
<accession>A0A0A9BQ66</accession>
<dbReference type="EMBL" id="GBRH01236473">
    <property type="protein sequence ID" value="JAD61422.1"/>
    <property type="molecule type" value="Transcribed_RNA"/>
</dbReference>
<dbReference type="AlphaFoldDB" id="A0A0A9BQ66"/>
<reference evidence="1" key="2">
    <citation type="journal article" date="2015" name="Data Brief">
        <title>Shoot transcriptome of the giant reed, Arundo donax.</title>
        <authorList>
            <person name="Barrero R.A."/>
            <person name="Guerrero F.D."/>
            <person name="Moolhuijzen P."/>
            <person name="Goolsby J.A."/>
            <person name="Tidwell J."/>
            <person name="Bellgard S.E."/>
            <person name="Bellgard M.I."/>
        </authorList>
    </citation>
    <scope>NUCLEOTIDE SEQUENCE</scope>
    <source>
        <tissue evidence="1">Shoot tissue taken approximately 20 cm above the soil surface</tissue>
    </source>
</reference>
<organism evidence="1">
    <name type="scientific">Arundo donax</name>
    <name type="common">Giant reed</name>
    <name type="synonym">Donax arundinaceus</name>
    <dbReference type="NCBI Taxonomy" id="35708"/>
    <lineage>
        <taxon>Eukaryota</taxon>
        <taxon>Viridiplantae</taxon>
        <taxon>Streptophyta</taxon>
        <taxon>Embryophyta</taxon>
        <taxon>Tracheophyta</taxon>
        <taxon>Spermatophyta</taxon>
        <taxon>Magnoliopsida</taxon>
        <taxon>Liliopsida</taxon>
        <taxon>Poales</taxon>
        <taxon>Poaceae</taxon>
        <taxon>PACMAD clade</taxon>
        <taxon>Arundinoideae</taxon>
        <taxon>Arundineae</taxon>
        <taxon>Arundo</taxon>
    </lineage>
</organism>
<protein>
    <submittedName>
        <fullName evidence="1">Uncharacterized protein</fullName>
    </submittedName>
</protein>
<name>A0A0A9BQ66_ARUDO</name>
<reference evidence="1" key="1">
    <citation type="submission" date="2014-09" db="EMBL/GenBank/DDBJ databases">
        <authorList>
            <person name="Magalhaes I.L.F."/>
            <person name="Oliveira U."/>
            <person name="Santos F.R."/>
            <person name="Vidigal T.H.D.A."/>
            <person name="Brescovit A.D."/>
            <person name="Santos A.J."/>
        </authorList>
    </citation>
    <scope>NUCLEOTIDE SEQUENCE</scope>
    <source>
        <tissue evidence="1">Shoot tissue taken approximately 20 cm above the soil surface</tissue>
    </source>
</reference>
<evidence type="ECO:0000313" key="1">
    <source>
        <dbReference type="EMBL" id="JAD61422.1"/>
    </source>
</evidence>
<sequence length="27" mass="3021">MCHNRSNVRANMVLNISTKVMRSVSAT</sequence>